<protein>
    <submittedName>
        <fullName evidence="1">Uncharacterized protein</fullName>
    </submittedName>
</protein>
<name>A0A7C9AN99_OPUST</name>
<reference evidence="1" key="2">
    <citation type="submission" date="2020-07" db="EMBL/GenBank/DDBJ databases">
        <authorList>
            <person name="Vera ALvarez R."/>
            <person name="Arias-Moreno D.M."/>
            <person name="Jimenez-Jacinto V."/>
            <person name="Jimenez-Bremont J.F."/>
            <person name="Swaminathan K."/>
            <person name="Moose S.P."/>
            <person name="Guerrero-Gonzalez M.L."/>
            <person name="Marino-Ramirez L."/>
            <person name="Landsman D."/>
            <person name="Rodriguez-Kessler M."/>
            <person name="Delgado-Sanchez P."/>
        </authorList>
    </citation>
    <scope>NUCLEOTIDE SEQUENCE</scope>
    <source>
        <tissue evidence="1">Cladode</tissue>
    </source>
</reference>
<dbReference type="AlphaFoldDB" id="A0A7C9AN99"/>
<reference evidence="1" key="1">
    <citation type="journal article" date="2013" name="J. Plant Res.">
        <title>Effect of fungi and light on seed germination of three Opuntia species from semiarid lands of central Mexico.</title>
        <authorList>
            <person name="Delgado-Sanchez P."/>
            <person name="Jimenez-Bremont J.F."/>
            <person name="Guerrero-Gonzalez Mde L."/>
            <person name="Flores J."/>
        </authorList>
    </citation>
    <scope>NUCLEOTIDE SEQUENCE</scope>
    <source>
        <tissue evidence="1">Cladode</tissue>
    </source>
</reference>
<sequence length="108" mass="11636">MTRKVTSFGHSPPCSMPVNSICACSSFPILQRELRRAVYTTTFGTTPSLAMLSTKEKASITSPFLLSPSTRADTTASLGTNPLSVISPIISSATRYSSAWHKPRSKVQ</sequence>
<proteinExistence type="predicted"/>
<dbReference type="PROSITE" id="PS51257">
    <property type="entry name" value="PROKAR_LIPOPROTEIN"/>
    <property type="match status" value="1"/>
</dbReference>
<dbReference type="EMBL" id="GISG01253186">
    <property type="protein sequence ID" value="MBA4672039.1"/>
    <property type="molecule type" value="Transcribed_RNA"/>
</dbReference>
<organism evidence="1">
    <name type="scientific">Opuntia streptacantha</name>
    <name type="common">Prickly pear cactus</name>
    <name type="synonym">Opuntia cardona</name>
    <dbReference type="NCBI Taxonomy" id="393608"/>
    <lineage>
        <taxon>Eukaryota</taxon>
        <taxon>Viridiplantae</taxon>
        <taxon>Streptophyta</taxon>
        <taxon>Embryophyta</taxon>
        <taxon>Tracheophyta</taxon>
        <taxon>Spermatophyta</taxon>
        <taxon>Magnoliopsida</taxon>
        <taxon>eudicotyledons</taxon>
        <taxon>Gunneridae</taxon>
        <taxon>Pentapetalae</taxon>
        <taxon>Caryophyllales</taxon>
        <taxon>Cactineae</taxon>
        <taxon>Cactaceae</taxon>
        <taxon>Opuntioideae</taxon>
        <taxon>Opuntia</taxon>
    </lineage>
</organism>
<evidence type="ECO:0000313" key="1">
    <source>
        <dbReference type="EMBL" id="MBA4672039.1"/>
    </source>
</evidence>
<accession>A0A7C9AN99</accession>